<dbReference type="EMBL" id="CP165735">
    <property type="protein sequence ID" value="XDV70424.1"/>
    <property type="molecule type" value="Genomic_DNA"/>
</dbReference>
<proteinExistence type="predicted"/>
<gene>
    <name evidence="1" type="ORF">ABQM86_15860</name>
</gene>
<dbReference type="PROSITE" id="PS51257">
    <property type="entry name" value="PROKAR_LIPOPROTEIN"/>
    <property type="match status" value="1"/>
</dbReference>
<sequence length="174" mass="18908">MKISNFAAYIAAIVTIGGVSSCATSDIPREEHNVVTQVRWQEAKASTEKEALEIAALIPKDKITSIVQKETGVLLSCSNTEHNWNGSTSITLTQGSEAESVVKELETAARAHYTDHRFEVSSDRTIQGTFRVEISDPATSEMYLIREDDPGVIRIASGSPCFTLPEGIYPGGDF</sequence>
<organism evidence="1">
    <name type="scientific">Paenarthrobacter sp. AMU7</name>
    <dbReference type="NCBI Taxonomy" id="3162492"/>
    <lineage>
        <taxon>Bacteria</taxon>
        <taxon>Bacillati</taxon>
        <taxon>Actinomycetota</taxon>
        <taxon>Actinomycetes</taxon>
        <taxon>Micrococcales</taxon>
        <taxon>Micrococcaceae</taxon>
        <taxon>Paenarthrobacter</taxon>
    </lineage>
</organism>
<dbReference type="RefSeq" id="WP_207594343.1">
    <property type="nucleotide sequence ID" value="NZ_CP165735.1"/>
</dbReference>
<protein>
    <recommendedName>
        <fullName evidence="2">Lipoprotein</fullName>
    </recommendedName>
</protein>
<dbReference type="AlphaFoldDB" id="A0AB39YKP1"/>
<name>A0AB39YKP1_9MICC</name>
<reference evidence="1" key="1">
    <citation type="submission" date="2024-07" db="EMBL/GenBank/DDBJ databases">
        <authorList>
            <person name="Li J."/>
            <person name="Wei H."/>
            <person name="Ma J."/>
        </authorList>
    </citation>
    <scope>NUCLEOTIDE SEQUENCE</scope>
    <source>
        <strain evidence="1">AMU7</strain>
    </source>
</reference>
<accession>A0AB39YKP1</accession>
<evidence type="ECO:0008006" key="2">
    <source>
        <dbReference type="Google" id="ProtNLM"/>
    </source>
</evidence>
<evidence type="ECO:0000313" key="1">
    <source>
        <dbReference type="EMBL" id="XDV70424.1"/>
    </source>
</evidence>